<evidence type="ECO:0000313" key="4">
    <source>
        <dbReference type="Proteomes" id="UP001201812"/>
    </source>
</evidence>
<protein>
    <submittedName>
        <fullName evidence="3">Piwi domain-containing protein</fullName>
    </submittedName>
</protein>
<feature type="domain" description="Piwi" evidence="2">
    <location>
        <begin position="197"/>
        <end position="494"/>
    </location>
</feature>
<dbReference type="EMBL" id="JAKKPZ010000001">
    <property type="protein sequence ID" value="KAI1729605.1"/>
    <property type="molecule type" value="Genomic_DNA"/>
</dbReference>
<dbReference type="SUPFAM" id="SSF53098">
    <property type="entry name" value="Ribonuclease H-like"/>
    <property type="match status" value="1"/>
</dbReference>
<feature type="region of interest" description="Disordered" evidence="1">
    <location>
        <begin position="263"/>
        <end position="282"/>
    </location>
</feature>
<sequence length="532" mass="60424">MIGIPSTSARRNQRINVHPAPKCLLAGVKANSTDPKRRYEAIEDTVRGIATGKSGEFLKEFGVRIPGGFNAVKFNLRQAPRIQFGDKEVRPVRGQFDKSGFKMRLPAKSIDRWIIAHSSSNMVLRNVQNWAQHIVHMAAQKGLELPSPELKLVDMQDIDKVFPEIVKAQFEYVVYIDNKVNKSHEILKLMEARFKQVPTQHLTAEALLKGGSSTYSNIVAKMNMKLGGMNYVPRVEELARRFELDSEKILVVGYDVAHTSKISQGRPEIRKNPTTGEMEKIEPPLDPSVVGICANYLEDPHAFAGDFFYQNAREETVNESMLKSKMHWILTRMAQNRPNSAKPPVIVIVRDGVSEGEFAMTLEKELPALKIACSEYDTDYKPKFVFIVVNKRHRKRFFLKRTLGNTEPGTVIDTKITRPDIMEFFLQSHLPLRGTVKIPQYSVLKCEINITKDEIQGFMNALCHSHQIVNSAVSIPAPVFQAHELAKRGMANFKAYIKQYHVKHPVSVEDHVQLTKRLGYEKSMMRDVRFTA</sequence>
<evidence type="ECO:0000259" key="2">
    <source>
        <dbReference type="PROSITE" id="PS50822"/>
    </source>
</evidence>
<dbReference type="AlphaFoldDB" id="A0AAD4RE65"/>
<accession>A0AAD4RE65</accession>
<proteinExistence type="predicted"/>
<dbReference type="Gene3D" id="3.30.420.10">
    <property type="entry name" value="Ribonuclease H-like superfamily/Ribonuclease H"/>
    <property type="match status" value="1"/>
</dbReference>
<dbReference type="InterPro" id="IPR036397">
    <property type="entry name" value="RNaseH_sf"/>
</dbReference>
<feature type="compositionally biased region" description="Basic and acidic residues" evidence="1">
    <location>
        <begin position="267"/>
        <end position="282"/>
    </location>
</feature>
<reference evidence="3" key="1">
    <citation type="submission" date="2022-01" db="EMBL/GenBank/DDBJ databases">
        <title>Genome Sequence Resource for Two Populations of Ditylenchus destructor, the Migratory Endoparasitic Phytonematode.</title>
        <authorList>
            <person name="Zhang H."/>
            <person name="Lin R."/>
            <person name="Xie B."/>
        </authorList>
    </citation>
    <scope>NUCLEOTIDE SEQUENCE</scope>
    <source>
        <strain evidence="3">BazhouSP</strain>
    </source>
</reference>
<comment type="caution">
    <text evidence="3">The sequence shown here is derived from an EMBL/GenBank/DDBJ whole genome shotgun (WGS) entry which is preliminary data.</text>
</comment>
<dbReference type="SMART" id="SM00950">
    <property type="entry name" value="Piwi"/>
    <property type="match status" value="1"/>
</dbReference>
<keyword evidence="4" id="KW-1185">Reference proteome</keyword>
<dbReference type="Gene3D" id="3.40.50.2300">
    <property type="match status" value="1"/>
</dbReference>
<evidence type="ECO:0000256" key="1">
    <source>
        <dbReference type="SAM" id="MobiDB-lite"/>
    </source>
</evidence>
<gene>
    <name evidence="3" type="ORF">DdX_01858</name>
</gene>
<organism evidence="3 4">
    <name type="scientific">Ditylenchus destructor</name>
    <dbReference type="NCBI Taxonomy" id="166010"/>
    <lineage>
        <taxon>Eukaryota</taxon>
        <taxon>Metazoa</taxon>
        <taxon>Ecdysozoa</taxon>
        <taxon>Nematoda</taxon>
        <taxon>Chromadorea</taxon>
        <taxon>Rhabditida</taxon>
        <taxon>Tylenchina</taxon>
        <taxon>Tylenchomorpha</taxon>
        <taxon>Sphaerularioidea</taxon>
        <taxon>Anguinidae</taxon>
        <taxon>Anguininae</taxon>
        <taxon>Ditylenchus</taxon>
    </lineage>
</organism>
<dbReference type="Proteomes" id="UP001201812">
    <property type="component" value="Unassembled WGS sequence"/>
</dbReference>
<dbReference type="Pfam" id="PF02171">
    <property type="entry name" value="Piwi"/>
    <property type="match status" value="1"/>
</dbReference>
<name>A0AAD4RE65_9BILA</name>
<dbReference type="InterPro" id="IPR003165">
    <property type="entry name" value="Piwi"/>
</dbReference>
<dbReference type="GO" id="GO:0003676">
    <property type="term" value="F:nucleic acid binding"/>
    <property type="evidence" value="ECO:0007669"/>
    <property type="project" value="InterPro"/>
</dbReference>
<dbReference type="PANTHER" id="PTHR22891">
    <property type="entry name" value="EUKARYOTIC TRANSLATION INITIATION FACTOR 2C"/>
    <property type="match status" value="1"/>
</dbReference>
<dbReference type="InterPro" id="IPR012337">
    <property type="entry name" value="RNaseH-like_sf"/>
</dbReference>
<evidence type="ECO:0000313" key="3">
    <source>
        <dbReference type="EMBL" id="KAI1729605.1"/>
    </source>
</evidence>
<dbReference type="PROSITE" id="PS50822">
    <property type="entry name" value="PIWI"/>
    <property type="match status" value="1"/>
</dbReference>